<dbReference type="PROSITE" id="PS51257">
    <property type="entry name" value="PROKAR_LIPOPROTEIN"/>
    <property type="match status" value="1"/>
</dbReference>
<keyword evidence="2" id="KW-0732">Signal</keyword>
<evidence type="ECO:0000313" key="3">
    <source>
        <dbReference type="EMBL" id="CAD8902607.1"/>
    </source>
</evidence>
<name>A0A7S1BZ71_9STRA</name>
<feature type="chain" id="PRO_5031438559" evidence="2">
    <location>
        <begin position="29"/>
        <end position="372"/>
    </location>
</feature>
<dbReference type="AlphaFoldDB" id="A0A7S1BZ71"/>
<evidence type="ECO:0000256" key="2">
    <source>
        <dbReference type="SAM" id="SignalP"/>
    </source>
</evidence>
<feature type="transmembrane region" description="Helical" evidence="1">
    <location>
        <begin position="338"/>
        <end position="363"/>
    </location>
</feature>
<dbReference type="EMBL" id="HBFR01040782">
    <property type="protein sequence ID" value="CAD8902607.1"/>
    <property type="molecule type" value="Transcribed_RNA"/>
</dbReference>
<feature type="transmembrane region" description="Helical" evidence="1">
    <location>
        <begin position="294"/>
        <end position="317"/>
    </location>
</feature>
<sequence>MITIGKCQVLTVLLMSCYTVHLSVPVQALTIFSFERKIIWHGRDAAHNPPRQTQHMIIGPVRRTSLIILDVKKGENDNAIDVSSGANDESPVTKITEFGLKIVEVAEKITKILKDNLSSQFGNMTTMEVVSEVKSGKVVENTVKTAEEVIREVTNNDDYQFGDITKGTVMEVKRTTEDVLRTVTQNEDYRFGDITKSALTGVLDESLNRTIVDLPAQLQEALGVLTDQQKWKLKLQALQLLGIGALSINFVFNAFGGLNIVAAWIRVCVRTGASPLTSGVHWTEFMHSMNVNRILYGSVLMPVQLVAAYFLVFRYWLIVRWVQKLLFQKKDRKIINRFVSIFLVYFFGNVVSVASVTGMAILLTSKITGVPI</sequence>
<feature type="signal peptide" evidence="2">
    <location>
        <begin position="1"/>
        <end position="28"/>
    </location>
</feature>
<organism evidence="3">
    <name type="scientific">Corethron hystrix</name>
    <dbReference type="NCBI Taxonomy" id="216773"/>
    <lineage>
        <taxon>Eukaryota</taxon>
        <taxon>Sar</taxon>
        <taxon>Stramenopiles</taxon>
        <taxon>Ochrophyta</taxon>
        <taxon>Bacillariophyta</taxon>
        <taxon>Coscinodiscophyceae</taxon>
        <taxon>Corethrophycidae</taxon>
        <taxon>Corethrales</taxon>
        <taxon>Corethraceae</taxon>
        <taxon>Corethron</taxon>
    </lineage>
</organism>
<keyword evidence="1" id="KW-0472">Membrane</keyword>
<protein>
    <submittedName>
        <fullName evidence="3">Uncharacterized protein</fullName>
    </submittedName>
</protein>
<proteinExistence type="predicted"/>
<reference evidence="3" key="1">
    <citation type="submission" date="2021-01" db="EMBL/GenBank/DDBJ databases">
        <authorList>
            <person name="Corre E."/>
            <person name="Pelletier E."/>
            <person name="Niang G."/>
            <person name="Scheremetjew M."/>
            <person name="Finn R."/>
            <person name="Kale V."/>
            <person name="Holt S."/>
            <person name="Cochrane G."/>
            <person name="Meng A."/>
            <person name="Brown T."/>
            <person name="Cohen L."/>
        </authorList>
    </citation>
    <scope>NUCLEOTIDE SEQUENCE</scope>
    <source>
        <strain evidence="3">308</strain>
    </source>
</reference>
<keyword evidence="1" id="KW-1133">Transmembrane helix</keyword>
<evidence type="ECO:0000256" key="1">
    <source>
        <dbReference type="SAM" id="Phobius"/>
    </source>
</evidence>
<accession>A0A7S1BZ71</accession>
<keyword evidence="1" id="KW-0812">Transmembrane</keyword>
<feature type="transmembrane region" description="Helical" evidence="1">
    <location>
        <begin position="240"/>
        <end position="265"/>
    </location>
</feature>
<gene>
    <name evidence="3" type="ORF">CHYS00102_LOCUS29826</name>
</gene>